<protein>
    <recommendedName>
        <fullName evidence="3">DUF1269 domain-containing protein</fullName>
    </recommendedName>
</protein>
<dbReference type="Pfam" id="PF19850">
    <property type="entry name" value="DUF6325"/>
    <property type="match status" value="1"/>
</dbReference>
<dbReference type="EMBL" id="SOFY01000077">
    <property type="protein sequence ID" value="TFC42550.1"/>
    <property type="molecule type" value="Genomic_DNA"/>
</dbReference>
<sequence>MLGPIEILVIAFPGNRFTGEILPALADLVDTDTISIIDGVFVRKDEDGTISYSEFEELGVNEDAMALTDVIEMINGLVSDEDVEELAADLENDSSAAILVFEHTWFKPLRDAIVSSGGVLVDTVRIPGAVVDEVLEALAEADADTD</sequence>
<dbReference type="InterPro" id="IPR046288">
    <property type="entry name" value="DUF6325"/>
</dbReference>
<dbReference type="AlphaFoldDB" id="A0AAQ2C4J0"/>
<name>A0AAQ2C4J0_9MICO</name>
<organism evidence="1 2">
    <name type="scientific">Cryobacterium shii</name>
    <dbReference type="NCBI Taxonomy" id="1259235"/>
    <lineage>
        <taxon>Bacteria</taxon>
        <taxon>Bacillati</taxon>
        <taxon>Actinomycetota</taxon>
        <taxon>Actinomycetes</taxon>
        <taxon>Micrococcales</taxon>
        <taxon>Microbacteriaceae</taxon>
        <taxon>Cryobacterium</taxon>
    </lineage>
</organism>
<proteinExistence type="predicted"/>
<evidence type="ECO:0008006" key="3">
    <source>
        <dbReference type="Google" id="ProtNLM"/>
    </source>
</evidence>
<gene>
    <name evidence="1" type="ORF">E3O49_14500</name>
</gene>
<reference evidence="1 2" key="1">
    <citation type="submission" date="2019-03" db="EMBL/GenBank/DDBJ databases">
        <title>Genomics of glacier-inhabiting Cryobacterium strains.</title>
        <authorList>
            <person name="Liu Q."/>
            <person name="Xin Y.-H."/>
        </authorList>
    </citation>
    <scope>NUCLEOTIDE SEQUENCE [LARGE SCALE GENOMIC DNA]</scope>
    <source>
        <strain evidence="2">TMT1-22</strain>
    </source>
</reference>
<accession>A0AAQ2C4J0</accession>
<comment type="caution">
    <text evidence="1">The sequence shown here is derived from an EMBL/GenBank/DDBJ whole genome shotgun (WGS) entry which is preliminary data.</text>
</comment>
<dbReference type="RefSeq" id="WP_134367704.1">
    <property type="nucleotide sequence ID" value="NZ_SOFY01000077.1"/>
</dbReference>
<evidence type="ECO:0000313" key="1">
    <source>
        <dbReference type="EMBL" id="TFC42550.1"/>
    </source>
</evidence>
<dbReference type="Proteomes" id="UP000297403">
    <property type="component" value="Unassembled WGS sequence"/>
</dbReference>
<evidence type="ECO:0000313" key="2">
    <source>
        <dbReference type="Proteomes" id="UP000297403"/>
    </source>
</evidence>
<keyword evidence="2" id="KW-1185">Reference proteome</keyword>